<dbReference type="InterPro" id="IPR001810">
    <property type="entry name" value="F-box_dom"/>
</dbReference>
<proteinExistence type="predicted"/>
<dbReference type="OrthoDB" id="10257471at2759"/>
<dbReference type="Pfam" id="PF00646">
    <property type="entry name" value="F-box"/>
    <property type="match status" value="1"/>
</dbReference>
<evidence type="ECO:0000259" key="1">
    <source>
        <dbReference type="SMART" id="SM00256"/>
    </source>
</evidence>
<dbReference type="InterPro" id="IPR036047">
    <property type="entry name" value="F-box-like_dom_sf"/>
</dbReference>
<dbReference type="SUPFAM" id="SSF81383">
    <property type="entry name" value="F-box domain"/>
    <property type="match status" value="1"/>
</dbReference>
<accession>A0A834XU81</accession>
<sequence>MSHYRRLRKCKKLHERKKTCGKNCKAKSQMSTRGFTIKDNEEYYHAYDDEATSIDFINDDCLVEIFMYLPACERPKIALVCKKWKKALDYSWSNVNKLELTHWEYNECPSYLKEYPTIDGQFNFLSFLLTKCGRYLTELDLTAHDIVI</sequence>
<dbReference type="Gene3D" id="1.20.1280.50">
    <property type="match status" value="1"/>
</dbReference>
<reference evidence="2 3" key="1">
    <citation type="submission" date="2020-08" db="EMBL/GenBank/DDBJ databases">
        <title>Aphidius gifuensis genome sequencing and assembly.</title>
        <authorList>
            <person name="Du Z."/>
        </authorList>
    </citation>
    <scope>NUCLEOTIDE SEQUENCE [LARGE SCALE GENOMIC DNA]</scope>
    <source>
        <strain evidence="2">YNYX2018</strain>
        <tissue evidence="2">Adults</tissue>
    </source>
</reference>
<keyword evidence="3" id="KW-1185">Reference proteome</keyword>
<gene>
    <name evidence="2" type="ORF">HCN44_010150</name>
</gene>
<name>A0A834XU81_APHGI</name>
<dbReference type="Proteomes" id="UP000639338">
    <property type="component" value="Unassembled WGS sequence"/>
</dbReference>
<organism evidence="2 3">
    <name type="scientific">Aphidius gifuensis</name>
    <name type="common">Parasitoid wasp</name>
    <dbReference type="NCBI Taxonomy" id="684658"/>
    <lineage>
        <taxon>Eukaryota</taxon>
        <taxon>Metazoa</taxon>
        <taxon>Ecdysozoa</taxon>
        <taxon>Arthropoda</taxon>
        <taxon>Hexapoda</taxon>
        <taxon>Insecta</taxon>
        <taxon>Pterygota</taxon>
        <taxon>Neoptera</taxon>
        <taxon>Endopterygota</taxon>
        <taxon>Hymenoptera</taxon>
        <taxon>Apocrita</taxon>
        <taxon>Ichneumonoidea</taxon>
        <taxon>Braconidae</taxon>
        <taxon>Aphidiinae</taxon>
        <taxon>Aphidius</taxon>
    </lineage>
</organism>
<dbReference type="SMART" id="SM00256">
    <property type="entry name" value="FBOX"/>
    <property type="match status" value="1"/>
</dbReference>
<feature type="domain" description="F-box" evidence="1">
    <location>
        <begin position="57"/>
        <end position="98"/>
    </location>
</feature>
<evidence type="ECO:0000313" key="3">
    <source>
        <dbReference type="Proteomes" id="UP000639338"/>
    </source>
</evidence>
<dbReference type="EMBL" id="JACMRX010000003">
    <property type="protein sequence ID" value="KAF7993555.1"/>
    <property type="molecule type" value="Genomic_DNA"/>
</dbReference>
<comment type="caution">
    <text evidence="2">The sequence shown here is derived from an EMBL/GenBank/DDBJ whole genome shotgun (WGS) entry which is preliminary data.</text>
</comment>
<protein>
    <recommendedName>
        <fullName evidence="1">F-box domain-containing protein</fullName>
    </recommendedName>
</protein>
<evidence type="ECO:0000313" key="2">
    <source>
        <dbReference type="EMBL" id="KAF7993555.1"/>
    </source>
</evidence>
<dbReference type="AlphaFoldDB" id="A0A834XU81"/>